<keyword evidence="2" id="KW-0378">Hydrolase</keyword>
<sequence>MTITAEPTRISCKEAGYSEDVVQRLEQHFAKLIESDKIQCASYLLSRNGQVFADGAAGQLHYKLPDSQFKQHAIRRIASITKLFTAVAIFQLIEQGKLFLRQPVADWIEEFKHPMFEQISIMHLLTHTSGLAADPFYYLEPYPVGWGQIRFAFEPEEEGEDGAAVPSEQLEKQKQTSWIRALLAGKPLSRPGEEWNYSSSGYTLLGEVIARASGMRYEHYVMEHIVAPLGMKRTFFEVPEELQHEVCIINDYEMKRLERSKLGAYDAPRAGGGLYSTLWDLFRFGQMLLNGGQLDGVRILSRKSVEKMSGNVLDKGIHAFSWGGKIKDKTYGLGPLLIPAGEWLSENTFGHEGAGRCILLLDQGRNAVILFFVPSNTDWCPESMIGTQNIIGAGWL</sequence>
<evidence type="ECO:0000313" key="3">
    <source>
        <dbReference type="Proteomes" id="UP000683139"/>
    </source>
</evidence>
<dbReference type="Gene3D" id="3.40.710.10">
    <property type="entry name" value="DD-peptidase/beta-lactamase superfamily"/>
    <property type="match status" value="1"/>
</dbReference>
<comment type="caution">
    <text evidence="2">The sequence shown here is derived from an EMBL/GenBank/DDBJ whole genome shotgun (WGS) entry which is preliminary data.</text>
</comment>
<proteinExistence type="predicted"/>
<dbReference type="InterPro" id="IPR050789">
    <property type="entry name" value="Diverse_Enzym_Activities"/>
</dbReference>
<protein>
    <submittedName>
        <fullName evidence="2">Serine hydrolase</fullName>
    </submittedName>
</protein>
<gene>
    <name evidence="2" type="ORF">J40TS1_12390</name>
</gene>
<dbReference type="GO" id="GO:0016787">
    <property type="term" value="F:hydrolase activity"/>
    <property type="evidence" value="ECO:0007669"/>
    <property type="project" value="UniProtKB-KW"/>
</dbReference>
<dbReference type="AlphaFoldDB" id="A0A919YLU7"/>
<dbReference type="PANTHER" id="PTHR43283">
    <property type="entry name" value="BETA-LACTAMASE-RELATED"/>
    <property type="match status" value="1"/>
</dbReference>
<feature type="domain" description="Beta-lactamase-related" evidence="1">
    <location>
        <begin position="25"/>
        <end position="373"/>
    </location>
</feature>
<dbReference type="EMBL" id="BOSE01000002">
    <property type="protein sequence ID" value="GIP15597.1"/>
    <property type="molecule type" value="Genomic_DNA"/>
</dbReference>
<name>A0A919YLU7_9BACL</name>
<dbReference type="SUPFAM" id="SSF56601">
    <property type="entry name" value="beta-lactamase/transpeptidase-like"/>
    <property type="match status" value="1"/>
</dbReference>
<evidence type="ECO:0000259" key="1">
    <source>
        <dbReference type="Pfam" id="PF00144"/>
    </source>
</evidence>
<keyword evidence="3" id="KW-1185">Reference proteome</keyword>
<dbReference type="InterPro" id="IPR012338">
    <property type="entry name" value="Beta-lactam/transpept-like"/>
</dbReference>
<accession>A0A919YLU7</accession>
<reference evidence="2" key="1">
    <citation type="submission" date="2021-03" db="EMBL/GenBank/DDBJ databases">
        <title>Antimicrobial resistance genes in bacteria isolated from Japanese honey, and their potential for conferring macrolide and lincosamide resistance in the American foulbrood pathogen Paenibacillus larvae.</title>
        <authorList>
            <person name="Okamoto M."/>
            <person name="Kumagai M."/>
            <person name="Kanamori H."/>
            <person name="Takamatsu D."/>
        </authorList>
    </citation>
    <scope>NUCLEOTIDE SEQUENCE</scope>
    <source>
        <strain evidence="2">J40TS1</strain>
    </source>
</reference>
<dbReference type="InterPro" id="IPR001466">
    <property type="entry name" value="Beta-lactam-related"/>
</dbReference>
<organism evidence="2 3">
    <name type="scientific">Paenibacillus montaniterrae</name>
    <dbReference type="NCBI Taxonomy" id="429341"/>
    <lineage>
        <taxon>Bacteria</taxon>
        <taxon>Bacillati</taxon>
        <taxon>Bacillota</taxon>
        <taxon>Bacilli</taxon>
        <taxon>Bacillales</taxon>
        <taxon>Paenibacillaceae</taxon>
        <taxon>Paenibacillus</taxon>
    </lineage>
</organism>
<dbReference type="PANTHER" id="PTHR43283:SF3">
    <property type="entry name" value="BETA-LACTAMASE FAMILY PROTEIN (AFU_ORTHOLOGUE AFUA_5G07500)"/>
    <property type="match status" value="1"/>
</dbReference>
<evidence type="ECO:0000313" key="2">
    <source>
        <dbReference type="EMBL" id="GIP15597.1"/>
    </source>
</evidence>
<dbReference type="Pfam" id="PF00144">
    <property type="entry name" value="Beta-lactamase"/>
    <property type="match status" value="1"/>
</dbReference>
<dbReference type="Proteomes" id="UP000683139">
    <property type="component" value="Unassembled WGS sequence"/>
</dbReference>
<dbReference type="RefSeq" id="WP_213513894.1">
    <property type="nucleotide sequence ID" value="NZ_BOSE01000002.1"/>
</dbReference>